<sequence>MDDDLAEKLDALRPSLPEQVLALPKEEQDAYLLRLVRHFEEQEKLEKEKEEIVAKTTQKVESEYSFLHPDLKQPLDHHYDAALLSSIRSGDPSALSRLFHEAHDGVFSFHLFSPSFCSKLCEEIDHFEKWVERERLDILRPNSMNNYGLVLSQLGMNKVMDDFVAHIATPISRLLFPFLSPHLDLDEQHSFIVQYEVDKDKDLGFHVDDSEVTFNCCLGVEGFEGGDLYMRGRRCHLHQQTEARDEEKWEYQFEVGQALVHLGRHRHGVLPLSKGKRQNLIVWCRSTQLRHEEDLRLCTRWCTYHPHADHEEEKV</sequence>
<organism evidence="8">
    <name type="scientific">Palpitomonas bilix</name>
    <dbReference type="NCBI Taxonomy" id="652834"/>
    <lineage>
        <taxon>Eukaryota</taxon>
        <taxon>Eukaryota incertae sedis</taxon>
    </lineage>
</organism>
<evidence type="ECO:0000256" key="2">
    <source>
        <dbReference type="ARBA" id="ARBA00022723"/>
    </source>
</evidence>
<proteinExistence type="predicted"/>
<dbReference type="GO" id="GO:0005506">
    <property type="term" value="F:iron ion binding"/>
    <property type="evidence" value="ECO:0007669"/>
    <property type="project" value="InterPro"/>
</dbReference>
<evidence type="ECO:0000256" key="3">
    <source>
        <dbReference type="ARBA" id="ARBA00022896"/>
    </source>
</evidence>
<dbReference type="PANTHER" id="PTHR24014">
    <property type="entry name" value="2-OXOGLUTARATE AND IRON-DEPENDENT OXYGENASE DOMAIN-CONTAINING PROTEIN 2"/>
    <property type="match status" value="1"/>
</dbReference>
<dbReference type="PROSITE" id="PS51471">
    <property type="entry name" value="FE2OG_OXY"/>
    <property type="match status" value="1"/>
</dbReference>
<reference evidence="8" key="1">
    <citation type="submission" date="2021-01" db="EMBL/GenBank/DDBJ databases">
        <authorList>
            <person name="Corre E."/>
            <person name="Pelletier E."/>
            <person name="Niang G."/>
            <person name="Scheremetjew M."/>
            <person name="Finn R."/>
            <person name="Kale V."/>
            <person name="Holt S."/>
            <person name="Cochrane G."/>
            <person name="Meng A."/>
            <person name="Brown T."/>
            <person name="Cohen L."/>
        </authorList>
    </citation>
    <scope>NUCLEOTIDE SEQUENCE</scope>
    <source>
        <strain evidence="8">NIES-2562</strain>
    </source>
</reference>
<evidence type="ECO:0000256" key="4">
    <source>
        <dbReference type="ARBA" id="ARBA00022964"/>
    </source>
</evidence>
<keyword evidence="6" id="KW-0408">Iron</keyword>
<dbReference type="InterPro" id="IPR006620">
    <property type="entry name" value="Pro_4_hyd_alph"/>
</dbReference>
<keyword evidence="5" id="KW-0560">Oxidoreductase</keyword>
<evidence type="ECO:0000256" key="1">
    <source>
        <dbReference type="ARBA" id="ARBA00001961"/>
    </source>
</evidence>
<evidence type="ECO:0000313" key="8">
    <source>
        <dbReference type="EMBL" id="CAE0261763.1"/>
    </source>
</evidence>
<accession>A0A7S3DM40</accession>
<dbReference type="Pfam" id="PF25238">
    <property type="entry name" value="OGFOD2-like"/>
    <property type="match status" value="1"/>
</dbReference>
<keyword evidence="2" id="KW-0479">Metal-binding</keyword>
<dbReference type="AlphaFoldDB" id="A0A7S3DM40"/>
<protein>
    <recommendedName>
        <fullName evidence="7">Fe2OG dioxygenase domain-containing protein</fullName>
    </recommendedName>
</protein>
<evidence type="ECO:0000256" key="5">
    <source>
        <dbReference type="ARBA" id="ARBA00023002"/>
    </source>
</evidence>
<dbReference type="GO" id="GO:0031418">
    <property type="term" value="F:L-ascorbic acid binding"/>
    <property type="evidence" value="ECO:0007669"/>
    <property type="project" value="UniProtKB-KW"/>
</dbReference>
<dbReference type="GO" id="GO:0016705">
    <property type="term" value="F:oxidoreductase activity, acting on paired donors, with incorporation or reduction of molecular oxygen"/>
    <property type="evidence" value="ECO:0007669"/>
    <property type="project" value="InterPro"/>
</dbReference>
<dbReference type="InterPro" id="IPR005123">
    <property type="entry name" value="Oxoglu/Fe-dep_dioxygenase_dom"/>
</dbReference>
<keyword evidence="3" id="KW-0847">Vitamin C</keyword>
<keyword evidence="4" id="KW-0223">Dioxygenase</keyword>
<comment type="cofactor">
    <cofactor evidence="1">
        <name>L-ascorbate</name>
        <dbReference type="ChEBI" id="CHEBI:38290"/>
    </cofactor>
</comment>
<name>A0A7S3DM40_9EUKA</name>
<gene>
    <name evidence="8" type="ORF">PBIL07802_LOCUS24056</name>
</gene>
<evidence type="ECO:0000256" key="6">
    <source>
        <dbReference type="ARBA" id="ARBA00023004"/>
    </source>
</evidence>
<dbReference type="EMBL" id="HBIB01036932">
    <property type="protein sequence ID" value="CAE0261763.1"/>
    <property type="molecule type" value="Transcribed_RNA"/>
</dbReference>
<dbReference type="GO" id="GO:0051213">
    <property type="term" value="F:dioxygenase activity"/>
    <property type="evidence" value="ECO:0007669"/>
    <property type="project" value="UniProtKB-KW"/>
</dbReference>
<dbReference type="Gene3D" id="2.60.120.620">
    <property type="entry name" value="q2cbj1_9rhob like domain"/>
    <property type="match status" value="1"/>
</dbReference>
<dbReference type="SMART" id="SM00702">
    <property type="entry name" value="P4Hc"/>
    <property type="match status" value="1"/>
</dbReference>
<evidence type="ECO:0000259" key="7">
    <source>
        <dbReference type="PROSITE" id="PS51471"/>
    </source>
</evidence>
<feature type="domain" description="Fe2OG dioxygenase" evidence="7">
    <location>
        <begin position="186"/>
        <end position="286"/>
    </location>
</feature>
<dbReference type="PANTHER" id="PTHR24014:SF4">
    <property type="entry name" value="2-OXOGLUTARATE AND IRON-DEPENDENT OXYGENASE DOMAIN-CONTAINING PROTEIN 2"/>
    <property type="match status" value="1"/>
</dbReference>